<dbReference type="EMBL" id="LAZR01012378">
    <property type="protein sequence ID" value="KKM27147.1"/>
    <property type="molecule type" value="Genomic_DNA"/>
</dbReference>
<reference evidence="1" key="1">
    <citation type="journal article" date="2015" name="Nature">
        <title>Complex archaea that bridge the gap between prokaryotes and eukaryotes.</title>
        <authorList>
            <person name="Spang A."/>
            <person name="Saw J.H."/>
            <person name="Jorgensen S.L."/>
            <person name="Zaremba-Niedzwiedzka K."/>
            <person name="Martijn J."/>
            <person name="Lind A.E."/>
            <person name="van Eijk R."/>
            <person name="Schleper C."/>
            <person name="Guy L."/>
            <person name="Ettema T.J."/>
        </authorList>
    </citation>
    <scope>NUCLEOTIDE SEQUENCE</scope>
</reference>
<evidence type="ECO:0000313" key="1">
    <source>
        <dbReference type="EMBL" id="KKM27147.1"/>
    </source>
</evidence>
<sequence>LGCVGCRDPYAGFGLGPAQGVVSGCVDRMGGLRRWQAAGTIRAFAVVTVYDDSGAATVNKHDQVIDLRRGRITASATVPEGRWRAVVNAAGDAKFRAGGAVMAEGLKDRLLAALGTTLHRVRGPMNLCGYGQSATGLDRVRVDGREMFRVPATGGASGIVAYYFDAQTFLLTCVTTGSDKAGGDGTVTQYTYTMGPEGMVFPTRIRVTKIGEHTLIGDRPVLSVDYQNVRF</sequence>
<dbReference type="AlphaFoldDB" id="A0A0F9IHY9"/>
<feature type="non-terminal residue" evidence="1">
    <location>
        <position position="1"/>
    </location>
</feature>
<proteinExistence type="predicted"/>
<gene>
    <name evidence="1" type="ORF">LCGC14_1577630</name>
</gene>
<comment type="caution">
    <text evidence="1">The sequence shown here is derived from an EMBL/GenBank/DDBJ whole genome shotgun (WGS) entry which is preliminary data.</text>
</comment>
<name>A0A0F9IHY9_9ZZZZ</name>
<organism evidence="1">
    <name type="scientific">marine sediment metagenome</name>
    <dbReference type="NCBI Taxonomy" id="412755"/>
    <lineage>
        <taxon>unclassified sequences</taxon>
        <taxon>metagenomes</taxon>
        <taxon>ecological metagenomes</taxon>
    </lineage>
</organism>
<protein>
    <submittedName>
        <fullName evidence="1">Uncharacterized protein</fullName>
    </submittedName>
</protein>
<accession>A0A0F9IHY9</accession>